<dbReference type="EMBL" id="ASHM01050710">
    <property type="protein sequence ID" value="PNX86247.1"/>
    <property type="molecule type" value="Genomic_DNA"/>
</dbReference>
<dbReference type="Proteomes" id="UP000236291">
    <property type="component" value="Unassembled WGS sequence"/>
</dbReference>
<reference evidence="1 2" key="2">
    <citation type="journal article" date="2017" name="Front. Plant Sci.">
        <title>Gene Classification and Mining of Molecular Markers Useful in Red Clover (Trifolium pratense) Breeding.</title>
        <authorList>
            <person name="Istvanek J."/>
            <person name="Dluhosova J."/>
            <person name="Dluhos P."/>
            <person name="Patkova L."/>
            <person name="Nedelnik J."/>
            <person name="Repkova J."/>
        </authorList>
    </citation>
    <scope>NUCLEOTIDE SEQUENCE [LARGE SCALE GENOMIC DNA]</scope>
    <source>
        <strain evidence="2">cv. Tatra</strain>
        <tissue evidence="1">Young leaves</tissue>
    </source>
</reference>
<dbReference type="AlphaFoldDB" id="A0A2K3M624"/>
<name>A0A2K3M624_TRIPR</name>
<sequence>MVPVRLLWERMISGLDLNEPNEEGIGPVKWLRSKRREMRKEGTEPDKLVLLIRRDLRLVSLAIAGWSGPVSFGSLWNSRVSRYGSWPTEGGIWAEKFEGAESKIVREMIRCVLRSHSIVYQSQQSVFGSHEARR</sequence>
<gene>
    <name evidence="1" type="ORF">L195_g042324</name>
</gene>
<evidence type="ECO:0000313" key="1">
    <source>
        <dbReference type="EMBL" id="PNX86247.1"/>
    </source>
</evidence>
<evidence type="ECO:0000313" key="2">
    <source>
        <dbReference type="Proteomes" id="UP000236291"/>
    </source>
</evidence>
<accession>A0A2K3M624</accession>
<organism evidence="1 2">
    <name type="scientific">Trifolium pratense</name>
    <name type="common">Red clover</name>
    <dbReference type="NCBI Taxonomy" id="57577"/>
    <lineage>
        <taxon>Eukaryota</taxon>
        <taxon>Viridiplantae</taxon>
        <taxon>Streptophyta</taxon>
        <taxon>Embryophyta</taxon>
        <taxon>Tracheophyta</taxon>
        <taxon>Spermatophyta</taxon>
        <taxon>Magnoliopsida</taxon>
        <taxon>eudicotyledons</taxon>
        <taxon>Gunneridae</taxon>
        <taxon>Pentapetalae</taxon>
        <taxon>rosids</taxon>
        <taxon>fabids</taxon>
        <taxon>Fabales</taxon>
        <taxon>Fabaceae</taxon>
        <taxon>Papilionoideae</taxon>
        <taxon>50 kb inversion clade</taxon>
        <taxon>NPAAA clade</taxon>
        <taxon>Hologalegina</taxon>
        <taxon>IRL clade</taxon>
        <taxon>Trifolieae</taxon>
        <taxon>Trifolium</taxon>
    </lineage>
</organism>
<comment type="caution">
    <text evidence="1">The sequence shown here is derived from an EMBL/GenBank/DDBJ whole genome shotgun (WGS) entry which is preliminary data.</text>
</comment>
<reference evidence="1 2" key="1">
    <citation type="journal article" date="2014" name="Am. J. Bot.">
        <title>Genome assembly and annotation for red clover (Trifolium pratense; Fabaceae).</title>
        <authorList>
            <person name="Istvanek J."/>
            <person name="Jaros M."/>
            <person name="Krenek A."/>
            <person name="Repkova J."/>
        </authorList>
    </citation>
    <scope>NUCLEOTIDE SEQUENCE [LARGE SCALE GENOMIC DNA]</scope>
    <source>
        <strain evidence="2">cv. Tatra</strain>
        <tissue evidence="1">Young leaves</tissue>
    </source>
</reference>
<protein>
    <submittedName>
        <fullName evidence="1">Uncharacterized protein</fullName>
    </submittedName>
</protein>
<proteinExistence type="predicted"/>